<evidence type="ECO:0000256" key="2">
    <source>
        <dbReference type="ARBA" id="ARBA00022723"/>
    </source>
</evidence>
<evidence type="ECO:0000259" key="6">
    <source>
        <dbReference type="Pfam" id="PF07992"/>
    </source>
</evidence>
<dbReference type="PRINTS" id="PR00419">
    <property type="entry name" value="ADXRDTASE"/>
</dbReference>
<evidence type="ECO:0000256" key="4">
    <source>
        <dbReference type="ARBA" id="ARBA00023004"/>
    </source>
</evidence>
<evidence type="ECO:0000256" key="5">
    <source>
        <dbReference type="ARBA" id="ARBA00023014"/>
    </source>
</evidence>
<dbReference type="KEGG" id="spap:H3Z74_23925"/>
<evidence type="ECO:0000256" key="1">
    <source>
        <dbReference type="ARBA" id="ARBA00022485"/>
    </source>
</evidence>
<dbReference type="Pfam" id="PF14691">
    <property type="entry name" value="Fer4_20"/>
    <property type="match status" value="1"/>
</dbReference>
<dbReference type="InterPro" id="IPR023753">
    <property type="entry name" value="FAD/NAD-binding_dom"/>
</dbReference>
<organism evidence="8 9">
    <name type="scientific">Sphingomonas alpina</name>
    <dbReference type="NCBI Taxonomy" id="653931"/>
    <lineage>
        <taxon>Bacteria</taxon>
        <taxon>Pseudomonadati</taxon>
        <taxon>Pseudomonadota</taxon>
        <taxon>Alphaproteobacteria</taxon>
        <taxon>Sphingomonadales</taxon>
        <taxon>Sphingomonadaceae</taxon>
        <taxon>Sphingomonas</taxon>
    </lineage>
</organism>
<dbReference type="PANTHER" id="PTHR42783:SF3">
    <property type="entry name" value="GLUTAMATE SYNTHASE [NADPH] SMALL CHAIN-RELATED"/>
    <property type="match status" value="1"/>
</dbReference>
<gene>
    <name evidence="8" type="ORF">H3Z74_23925</name>
</gene>
<dbReference type="GO" id="GO:0051539">
    <property type="term" value="F:4 iron, 4 sulfur cluster binding"/>
    <property type="evidence" value="ECO:0007669"/>
    <property type="project" value="UniProtKB-KW"/>
</dbReference>
<keyword evidence="9" id="KW-1185">Reference proteome</keyword>
<evidence type="ECO:0000313" key="9">
    <source>
        <dbReference type="Proteomes" id="UP000516148"/>
    </source>
</evidence>
<dbReference type="AlphaFoldDB" id="A0A7H0LRB6"/>
<name>A0A7H0LRB6_9SPHN</name>
<keyword evidence="4" id="KW-0408">Iron</keyword>
<dbReference type="GO" id="GO:0016491">
    <property type="term" value="F:oxidoreductase activity"/>
    <property type="evidence" value="ECO:0007669"/>
    <property type="project" value="UniProtKB-KW"/>
</dbReference>
<keyword evidence="5" id="KW-0411">Iron-sulfur</keyword>
<feature type="domain" description="FAD/NAD(P)-binding" evidence="6">
    <location>
        <begin position="146"/>
        <end position="453"/>
    </location>
</feature>
<keyword evidence="3" id="KW-0560">Oxidoreductase</keyword>
<dbReference type="NCBIfam" id="TIGR01318">
    <property type="entry name" value="gltD_gamma_fam"/>
    <property type="match status" value="1"/>
</dbReference>
<dbReference type="Gene3D" id="3.40.50.720">
    <property type="entry name" value="NAD(P)-binding Rossmann-like Domain"/>
    <property type="match status" value="1"/>
</dbReference>
<keyword evidence="2" id="KW-0479">Metal-binding</keyword>
<sequence>MLKFVGTPQAFPGKRAPMLRAEDFREIADRYAPPAAEDQAGRCSQCGVPYCSVHCPLHNHIPDWLRLTAEGRLREAFELSNSTSTMPEICGRICPQDRLCEGNCVIEFSGHGAVTIGSVEKFITDTAWEEGWVEPLVVGAPRGQSVGIIGAGPAGLSAAEYLRGHGYDVHVYDRYDRAGGLLTYGIPGFKLEKHVVMRRVDRLKEGGIVFHDNFEVGRDASMTELRQRHDSVLIATGVYQPRAIKAPGVGSEGVVDALDFLTASNRKGFGDAVPAFDDGSLDAAGKHVVVIGGGDTAMDCVRTAVRQGAASVKCLYRRDRANMPGSQREVANAEEEGVEFVWLSAPEAFLSGDRVTGVKASRVRLGAPDASGRRAPEVDPDGGFDVPADLVIKALGFDAEDLPHLFGAPELGVTRWGTVLVDNKTLMTSLDGVFAAGDIVRGASLVVWAIRDGRDVSAAMHKWLKAKAAGERKAA</sequence>
<protein>
    <submittedName>
        <fullName evidence="8">NAD(P)-dependent oxidoreductase</fullName>
    </submittedName>
</protein>
<dbReference type="InterPro" id="IPR006006">
    <property type="entry name" value="GltD-like"/>
</dbReference>
<dbReference type="EMBL" id="CP061038">
    <property type="protein sequence ID" value="QNQ12219.1"/>
    <property type="molecule type" value="Genomic_DNA"/>
</dbReference>
<dbReference type="Pfam" id="PF07992">
    <property type="entry name" value="Pyr_redox_2"/>
    <property type="match status" value="1"/>
</dbReference>
<evidence type="ECO:0000313" key="8">
    <source>
        <dbReference type="EMBL" id="QNQ12219.1"/>
    </source>
</evidence>
<proteinExistence type="predicted"/>
<dbReference type="InterPro" id="IPR009051">
    <property type="entry name" value="Helical_ferredxn"/>
</dbReference>
<dbReference type="SUPFAM" id="SSF46548">
    <property type="entry name" value="alpha-helical ferredoxin"/>
    <property type="match status" value="1"/>
</dbReference>
<dbReference type="PANTHER" id="PTHR42783">
    <property type="entry name" value="GLUTAMATE SYNTHASE [NADPH] SMALL CHAIN"/>
    <property type="match status" value="1"/>
</dbReference>
<dbReference type="Gene3D" id="1.10.1060.10">
    <property type="entry name" value="Alpha-helical ferredoxin"/>
    <property type="match status" value="1"/>
</dbReference>
<reference evidence="8 9" key="1">
    <citation type="submission" date="2020-09" db="EMBL/GenBank/DDBJ databases">
        <title>Sphingomonas sp., a new species isolated from pork steak.</title>
        <authorList>
            <person name="Heidler von Heilborn D."/>
        </authorList>
    </citation>
    <scope>NUCLEOTIDE SEQUENCE [LARGE SCALE GENOMIC DNA]</scope>
    <source>
        <strain evidence="9">S8-3T</strain>
    </source>
</reference>
<dbReference type="Proteomes" id="UP000516148">
    <property type="component" value="Chromosome"/>
</dbReference>
<evidence type="ECO:0000256" key="3">
    <source>
        <dbReference type="ARBA" id="ARBA00023002"/>
    </source>
</evidence>
<dbReference type="Gene3D" id="3.50.50.60">
    <property type="entry name" value="FAD/NAD(P)-binding domain"/>
    <property type="match status" value="1"/>
</dbReference>
<dbReference type="GO" id="GO:0046872">
    <property type="term" value="F:metal ion binding"/>
    <property type="evidence" value="ECO:0007669"/>
    <property type="project" value="UniProtKB-KW"/>
</dbReference>
<dbReference type="SUPFAM" id="SSF51971">
    <property type="entry name" value="Nucleotide-binding domain"/>
    <property type="match status" value="1"/>
</dbReference>
<feature type="domain" description="Dihydroprymidine dehydrogenase" evidence="7">
    <location>
        <begin position="20"/>
        <end position="131"/>
    </location>
</feature>
<evidence type="ECO:0000259" key="7">
    <source>
        <dbReference type="Pfam" id="PF14691"/>
    </source>
</evidence>
<accession>A0A7H0LRB6</accession>
<keyword evidence="1" id="KW-0004">4Fe-4S</keyword>
<dbReference type="InterPro" id="IPR028261">
    <property type="entry name" value="DPD_II"/>
</dbReference>
<dbReference type="InterPro" id="IPR036188">
    <property type="entry name" value="FAD/NAD-bd_sf"/>
</dbReference>